<accession>A0A5J5D189</accession>
<gene>
    <name evidence="2" type="ORF">FQN60_009853</name>
</gene>
<proteinExistence type="predicted"/>
<comment type="caution">
    <text evidence="2">The sequence shown here is derived from an EMBL/GenBank/DDBJ whole genome shotgun (WGS) entry which is preliminary data.</text>
</comment>
<evidence type="ECO:0000313" key="2">
    <source>
        <dbReference type="EMBL" id="KAA8588508.1"/>
    </source>
</evidence>
<dbReference type="Proteomes" id="UP000327493">
    <property type="component" value="Chromosome 10"/>
</dbReference>
<evidence type="ECO:0000313" key="3">
    <source>
        <dbReference type="Proteomes" id="UP000327493"/>
    </source>
</evidence>
<feature type="compositionally biased region" description="Basic residues" evidence="1">
    <location>
        <begin position="15"/>
        <end position="30"/>
    </location>
</feature>
<dbReference type="AlphaFoldDB" id="A0A5J5D189"/>
<sequence>MEEEEEEEEEALQNHCRRMISRVRNKRHPRSSSSERGRHAQHRGANGRERRTGVVAGDHFRDLRECNVDLPFPYSTSSPNLICQGPEDLAAPPLLLLMLKLKTFNEKVKRRRSSTTPQSAVCERLQASLALESFIRRKKTQLQFQALKGRLNTHFNYGECARWGSLGEISQSLLMPTTGFGRNNLVCAGGRLACILLPGNLKLLCCCCSGSEGFWDGGLMWLLLPLCFLLLKVLLLRLQSLELNLKTRLDLLHLDSLVPARTKDTSCQCLIPNPVDNLLKPEQQKPVKDRVRSRPANLS</sequence>
<evidence type="ECO:0000256" key="1">
    <source>
        <dbReference type="SAM" id="MobiDB-lite"/>
    </source>
</evidence>
<feature type="region of interest" description="Disordered" evidence="1">
    <location>
        <begin position="1"/>
        <end position="52"/>
    </location>
</feature>
<protein>
    <submittedName>
        <fullName evidence="2">Uncharacterized protein</fullName>
    </submittedName>
</protein>
<reference evidence="2 3" key="1">
    <citation type="submission" date="2019-08" db="EMBL/GenBank/DDBJ databases">
        <title>A chromosome-level genome assembly, high-density linkage maps, and genome scans reveal the genomic architecture of hybrid incompatibilities underlying speciation via character displacement in darters (Percidae: Etheostominae).</title>
        <authorList>
            <person name="Moran R.L."/>
            <person name="Catchen J.M."/>
            <person name="Fuller R.C."/>
        </authorList>
    </citation>
    <scope>NUCLEOTIDE SEQUENCE [LARGE SCALE GENOMIC DNA]</scope>
    <source>
        <strain evidence="2">EspeVRDwgs_2016</strain>
        <tissue evidence="2">Muscle</tissue>
    </source>
</reference>
<dbReference type="EMBL" id="VOFY01000010">
    <property type="protein sequence ID" value="KAA8588508.1"/>
    <property type="molecule type" value="Genomic_DNA"/>
</dbReference>
<name>A0A5J5D189_9PERO</name>
<feature type="compositionally biased region" description="Acidic residues" evidence="1">
    <location>
        <begin position="1"/>
        <end position="11"/>
    </location>
</feature>
<keyword evidence="3" id="KW-1185">Reference proteome</keyword>
<organism evidence="2 3">
    <name type="scientific">Etheostoma spectabile</name>
    <name type="common">orangethroat darter</name>
    <dbReference type="NCBI Taxonomy" id="54343"/>
    <lineage>
        <taxon>Eukaryota</taxon>
        <taxon>Metazoa</taxon>
        <taxon>Chordata</taxon>
        <taxon>Craniata</taxon>
        <taxon>Vertebrata</taxon>
        <taxon>Euteleostomi</taxon>
        <taxon>Actinopterygii</taxon>
        <taxon>Neopterygii</taxon>
        <taxon>Teleostei</taxon>
        <taxon>Neoteleostei</taxon>
        <taxon>Acanthomorphata</taxon>
        <taxon>Eupercaria</taxon>
        <taxon>Perciformes</taxon>
        <taxon>Percoidei</taxon>
        <taxon>Percidae</taxon>
        <taxon>Etheostomatinae</taxon>
        <taxon>Etheostoma</taxon>
    </lineage>
</organism>